<dbReference type="PANTHER" id="PTHR44947:SF1">
    <property type="entry name" value="OS11G0303800 PROTEIN"/>
    <property type="match status" value="1"/>
</dbReference>
<sequence>MDEVKDGISILGDNINKTAEITQERKKEREKVTEAQLEISRNQLKVTEAQLMTAKEQKEANGRAKSVMEPKQH</sequence>
<dbReference type="AlphaFoldDB" id="A0A6G1C8J3"/>
<keyword evidence="1" id="KW-0175">Coiled coil</keyword>
<comment type="caution">
    <text evidence="2">The sequence shown here is derived from an EMBL/GenBank/DDBJ whole genome shotgun (WGS) entry which is preliminary data.</text>
</comment>
<protein>
    <submittedName>
        <fullName evidence="2">Uncharacterized protein</fullName>
    </submittedName>
</protein>
<evidence type="ECO:0000256" key="1">
    <source>
        <dbReference type="SAM" id="Coils"/>
    </source>
</evidence>
<feature type="coiled-coil region" evidence="1">
    <location>
        <begin position="18"/>
        <end position="57"/>
    </location>
</feature>
<dbReference type="PANTHER" id="PTHR44947">
    <property type="entry name" value="OS05G0501001 PROTEIN"/>
    <property type="match status" value="1"/>
</dbReference>
<dbReference type="Proteomes" id="UP000479710">
    <property type="component" value="Unassembled WGS sequence"/>
</dbReference>
<organism evidence="2 3">
    <name type="scientific">Oryza meyeriana var. granulata</name>
    <dbReference type="NCBI Taxonomy" id="110450"/>
    <lineage>
        <taxon>Eukaryota</taxon>
        <taxon>Viridiplantae</taxon>
        <taxon>Streptophyta</taxon>
        <taxon>Embryophyta</taxon>
        <taxon>Tracheophyta</taxon>
        <taxon>Spermatophyta</taxon>
        <taxon>Magnoliopsida</taxon>
        <taxon>Liliopsida</taxon>
        <taxon>Poales</taxon>
        <taxon>Poaceae</taxon>
        <taxon>BOP clade</taxon>
        <taxon>Oryzoideae</taxon>
        <taxon>Oryzeae</taxon>
        <taxon>Oryzinae</taxon>
        <taxon>Oryza</taxon>
        <taxon>Oryza meyeriana</taxon>
    </lineage>
</organism>
<reference evidence="2 3" key="1">
    <citation type="submission" date="2019-11" db="EMBL/GenBank/DDBJ databases">
        <title>Whole genome sequence of Oryza granulata.</title>
        <authorList>
            <person name="Li W."/>
        </authorList>
    </citation>
    <scope>NUCLEOTIDE SEQUENCE [LARGE SCALE GENOMIC DNA]</scope>
    <source>
        <strain evidence="3">cv. Menghai</strain>
        <tissue evidence="2">Leaf</tissue>
    </source>
</reference>
<name>A0A6G1C8J3_9ORYZ</name>
<proteinExistence type="predicted"/>
<evidence type="ECO:0000313" key="3">
    <source>
        <dbReference type="Proteomes" id="UP000479710"/>
    </source>
</evidence>
<keyword evidence="3" id="KW-1185">Reference proteome</keyword>
<accession>A0A6G1C8J3</accession>
<dbReference type="OrthoDB" id="687597at2759"/>
<evidence type="ECO:0000313" key="2">
    <source>
        <dbReference type="EMBL" id="KAF0896351.1"/>
    </source>
</evidence>
<dbReference type="EMBL" id="SPHZ02000010">
    <property type="protein sequence ID" value="KAF0896351.1"/>
    <property type="molecule type" value="Genomic_DNA"/>
</dbReference>
<gene>
    <name evidence="2" type="ORF">E2562_021885</name>
</gene>